<gene>
    <name evidence="2" type="ORF">UFOPK2334_00142</name>
    <name evidence="3" type="ORF">UFOPK2870_01266</name>
</gene>
<evidence type="ECO:0000313" key="3">
    <source>
        <dbReference type="EMBL" id="CAB4769939.1"/>
    </source>
</evidence>
<organism evidence="2">
    <name type="scientific">freshwater metagenome</name>
    <dbReference type="NCBI Taxonomy" id="449393"/>
    <lineage>
        <taxon>unclassified sequences</taxon>
        <taxon>metagenomes</taxon>
        <taxon>ecological metagenomes</taxon>
    </lineage>
</organism>
<evidence type="ECO:0000313" key="2">
    <source>
        <dbReference type="EMBL" id="CAB4664191.1"/>
    </source>
</evidence>
<feature type="region of interest" description="Disordered" evidence="1">
    <location>
        <begin position="97"/>
        <end position="148"/>
    </location>
</feature>
<dbReference type="EMBL" id="CAEZZL010000134">
    <property type="protein sequence ID" value="CAB4769939.1"/>
    <property type="molecule type" value="Genomic_DNA"/>
</dbReference>
<dbReference type="EMBL" id="CAEZXA010000006">
    <property type="protein sequence ID" value="CAB4664191.1"/>
    <property type="molecule type" value="Genomic_DNA"/>
</dbReference>
<name>A0A6J6LR20_9ZZZZ</name>
<protein>
    <submittedName>
        <fullName evidence="2">Unannotated protein</fullName>
    </submittedName>
</protein>
<evidence type="ECO:0000256" key="1">
    <source>
        <dbReference type="SAM" id="MobiDB-lite"/>
    </source>
</evidence>
<dbReference type="AlphaFoldDB" id="A0A6J6LR20"/>
<sequence>MPPTMTASTIMVSSSVLSLSPASSAAMRSVIKSSAGTERRFSMRPSVYFSSSCCAARNVGMFCAKFSLKINKISVARRLNSFQSSFGAPSSSQIMGMGYGSQMSRTTSARPDAMNGSRSELTVSRMNGRRRSALRGENAGATSRRKRT</sequence>
<accession>A0A6J6LR20</accession>
<reference evidence="2" key="1">
    <citation type="submission" date="2020-05" db="EMBL/GenBank/DDBJ databases">
        <authorList>
            <person name="Chiriac C."/>
            <person name="Salcher M."/>
            <person name="Ghai R."/>
            <person name="Kavagutti S V."/>
        </authorList>
    </citation>
    <scope>NUCLEOTIDE SEQUENCE</scope>
</reference>
<feature type="compositionally biased region" description="Polar residues" evidence="1">
    <location>
        <begin position="116"/>
        <end position="125"/>
    </location>
</feature>
<proteinExistence type="predicted"/>